<dbReference type="EMBL" id="BQKV01000027">
    <property type="protein sequence ID" value="GJN64229.1"/>
    <property type="molecule type" value="Genomic_DNA"/>
</dbReference>
<evidence type="ECO:0000313" key="2">
    <source>
        <dbReference type="Proteomes" id="UP001055185"/>
    </source>
</evidence>
<proteinExistence type="predicted"/>
<sequence>MIYEKATAEIVLFDNFDVITTSGSDETNTGGSCTVPGWDRGNGCNGNSGNCTTKHAWKG</sequence>
<dbReference type="Proteomes" id="UP001055185">
    <property type="component" value="Unassembled WGS sequence"/>
</dbReference>
<comment type="caution">
    <text evidence="1">The sequence shown here is derived from an EMBL/GenBank/DDBJ whole genome shotgun (WGS) entry which is preliminary data.</text>
</comment>
<gene>
    <name evidence="1" type="ORF">JCM17207_08540</name>
</gene>
<protein>
    <submittedName>
        <fullName evidence="1">Uncharacterized protein</fullName>
    </submittedName>
</protein>
<accession>A0AA37MWA1</accession>
<reference evidence="1" key="1">
    <citation type="journal article" date="2022" name="Int. J. Syst. Evol. Microbiol.">
        <title>Genome-based, phenotypic and chemotaxonomic classification of Faecalibacterium strains: proposal of three novel species Faecalibacterium duncaniae sp. nov., Faecalibacterium hattorii sp. nov. and Faecalibacterium gallinarum sp. nov. .</title>
        <authorList>
            <person name="Sakamoto M."/>
            <person name="Sakurai N."/>
            <person name="Tanno H."/>
            <person name="Iino T."/>
            <person name="Ohkuma M."/>
            <person name="Endo A."/>
        </authorList>
    </citation>
    <scope>NUCLEOTIDE SEQUENCE</scope>
    <source>
        <strain evidence="1">JCM 17207</strain>
    </source>
</reference>
<evidence type="ECO:0000313" key="1">
    <source>
        <dbReference type="EMBL" id="GJN64229.1"/>
    </source>
</evidence>
<organism evidence="1 2">
    <name type="scientific">Faecalibacterium gallinarum</name>
    <dbReference type="NCBI Taxonomy" id="2903556"/>
    <lineage>
        <taxon>Bacteria</taxon>
        <taxon>Bacillati</taxon>
        <taxon>Bacillota</taxon>
        <taxon>Clostridia</taxon>
        <taxon>Eubacteriales</taxon>
        <taxon>Oscillospiraceae</taxon>
        <taxon>Faecalibacterium</taxon>
    </lineage>
</organism>
<name>A0AA37MWA1_9FIRM</name>
<keyword evidence="2" id="KW-1185">Reference proteome</keyword>
<dbReference type="AlphaFoldDB" id="A0AA37MWA1"/>
<dbReference type="RefSeq" id="WP_238316462.1">
    <property type="nucleotide sequence ID" value="NZ_BQKV01000027.1"/>
</dbReference>